<evidence type="ECO:0000313" key="2">
    <source>
        <dbReference type="EMBL" id="PNH02752.1"/>
    </source>
</evidence>
<evidence type="ECO:0000313" key="3">
    <source>
        <dbReference type="Proteomes" id="UP000236333"/>
    </source>
</evidence>
<dbReference type="Proteomes" id="UP000236333">
    <property type="component" value="Unassembled WGS sequence"/>
</dbReference>
<protein>
    <submittedName>
        <fullName evidence="2">Uncharacterized protein</fullName>
    </submittedName>
</protein>
<feature type="region of interest" description="Disordered" evidence="1">
    <location>
        <begin position="71"/>
        <end position="101"/>
    </location>
</feature>
<dbReference type="AlphaFoldDB" id="A0A2J7ZR64"/>
<name>A0A2J7ZR64_9CHLO</name>
<gene>
    <name evidence="2" type="ORF">TSOC_011284</name>
</gene>
<dbReference type="EMBL" id="PGGS01000602">
    <property type="protein sequence ID" value="PNH02752.1"/>
    <property type="molecule type" value="Genomic_DNA"/>
</dbReference>
<accession>A0A2J7ZR64</accession>
<keyword evidence="3" id="KW-1185">Reference proteome</keyword>
<organism evidence="2 3">
    <name type="scientific">Tetrabaena socialis</name>
    <dbReference type="NCBI Taxonomy" id="47790"/>
    <lineage>
        <taxon>Eukaryota</taxon>
        <taxon>Viridiplantae</taxon>
        <taxon>Chlorophyta</taxon>
        <taxon>core chlorophytes</taxon>
        <taxon>Chlorophyceae</taxon>
        <taxon>CS clade</taxon>
        <taxon>Chlamydomonadales</taxon>
        <taxon>Tetrabaenaceae</taxon>
        <taxon>Tetrabaena</taxon>
    </lineage>
</organism>
<sequence length="163" mass="16972">MDTRFAPAVMLSVSIYLAQLGPGSEQGARIHKAAVQAERGLLPAQDPASAAAVLWAISRFERQRAAAIAAAATGWTPPPGASAGGAVPPPPPPPPRRRLSGMEPEELMLMAGETGFAPAAGPKGPGGTPVHMRPPRPWLVRYTPLLQIVHQLWPGAGADVYVV</sequence>
<proteinExistence type="predicted"/>
<reference evidence="2 3" key="1">
    <citation type="journal article" date="2017" name="Mol. Biol. Evol.">
        <title>The 4-celled Tetrabaena socialis nuclear genome reveals the essential components for genetic control of cell number at the origin of multicellularity in the volvocine lineage.</title>
        <authorList>
            <person name="Featherston J."/>
            <person name="Arakaki Y."/>
            <person name="Hanschen E.R."/>
            <person name="Ferris P.J."/>
            <person name="Michod R.E."/>
            <person name="Olson B.J.S.C."/>
            <person name="Nozaki H."/>
            <person name="Durand P.M."/>
        </authorList>
    </citation>
    <scope>NUCLEOTIDE SEQUENCE [LARGE SCALE GENOMIC DNA]</scope>
    <source>
        <strain evidence="2 3">NIES-571</strain>
    </source>
</reference>
<evidence type="ECO:0000256" key="1">
    <source>
        <dbReference type="SAM" id="MobiDB-lite"/>
    </source>
</evidence>
<comment type="caution">
    <text evidence="2">The sequence shown here is derived from an EMBL/GenBank/DDBJ whole genome shotgun (WGS) entry which is preliminary data.</text>
</comment>
<dbReference type="OrthoDB" id="550447at2759"/>